<dbReference type="InterPro" id="IPR011057">
    <property type="entry name" value="Mss4-like_sf"/>
</dbReference>
<dbReference type="RefSeq" id="WP_037440159.1">
    <property type="nucleotide sequence ID" value="NZ_JPEO01000002.1"/>
</dbReference>
<dbReference type="GO" id="GO:0016846">
    <property type="term" value="F:carbon-sulfur lyase activity"/>
    <property type="evidence" value="ECO:0007669"/>
    <property type="project" value="InterPro"/>
</dbReference>
<dbReference type="GO" id="GO:0046872">
    <property type="term" value="F:metal ion binding"/>
    <property type="evidence" value="ECO:0007669"/>
    <property type="project" value="UniProtKB-KW"/>
</dbReference>
<dbReference type="SUPFAM" id="SSF51316">
    <property type="entry name" value="Mss4-like"/>
    <property type="match status" value="1"/>
</dbReference>
<dbReference type="Gene3D" id="3.90.1590.10">
    <property type="entry name" value="glutathione-dependent formaldehyde- activating enzyme (gfa)"/>
    <property type="match status" value="1"/>
</dbReference>
<dbReference type="eggNOG" id="COG3791">
    <property type="taxonomic scope" value="Bacteria"/>
</dbReference>
<proteinExistence type="inferred from homology"/>
<dbReference type="AlphaFoldDB" id="A0A094JFN2"/>
<dbReference type="Proteomes" id="UP000029264">
    <property type="component" value="Unassembled WGS sequence"/>
</dbReference>
<evidence type="ECO:0000313" key="6">
    <source>
        <dbReference type="EMBL" id="KFZ38760.1"/>
    </source>
</evidence>
<evidence type="ECO:0000256" key="3">
    <source>
        <dbReference type="ARBA" id="ARBA00022833"/>
    </source>
</evidence>
<comment type="similarity">
    <text evidence="1">Belongs to the Gfa family.</text>
</comment>
<name>A0A094JFN2_9GAMM</name>
<feature type="domain" description="CENP-V/GFA" evidence="5">
    <location>
        <begin position="5"/>
        <end position="121"/>
    </location>
</feature>
<gene>
    <name evidence="6" type="ORF">HR45_04920</name>
</gene>
<evidence type="ECO:0000256" key="2">
    <source>
        <dbReference type="ARBA" id="ARBA00022723"/>
    </source>
</evidence>
<protein>
    <submittedName>
        <fullName evidence="6">Aldehyde-activating protein</fullName>
    </submittedName>
</protein>
<organism evidence="6 7">
    <name type="scientific">Shewanella mangrovi</name>
    <dbReference type="NCBI Taxonomy" id="1515746"/>
    <lineage>
        <taxon>Bacteria</taxon>
        <taxon>Pseudomonadati</taxon>
        <taxon>Pseudomonadota</taxon>
        <taxon>Gammaproteobacteria</taxon>
        <taxon>Alteromonadales</taxon>
        <taxon>Shewanellaceae</taxon>
        <taxon>Shewanella</taxon>
    </lineage>
</organism>
<evidence type="ECO:0000256" key="1">
    <source>
        <dbReference type="ARBA" id="ARBA00005495"/>
    </source>
</evidence>
<reference evidence="6 7" key="1">
    <citation type="submission" date="2014-06" db="EMBL/GenBank/DDBJ databases">
        <title>Shewanella sp. YQH10.</title>
        <authorList>
            <person name="Liu Y."/>
            <person name="Zeng R."/>
        </authorList>
    </citation>
    <scope>NUCLEOTIDE SEQUENCE [LARGE SCALE GENOMIC DNA]</scope>
    <source>
        <strain evidence="6 7">YQH10</strain>
    </source>
</reference>
<dbReference type="Pfam" id="PF04828">
    <property type="entry name" value="GFA"/>
    <property type="match status" value="1"/>
</dbReference>
<comment type="caution">
    <text evidence="6">The sequence shown here is derived from an EMBL/GenBank/DDBJ whole genome shotgun (WGS) entry which is preliminary data.</text>
</comment>
<evidence type="ECO:0000313" key="7">
    <source>
        <dbReference type="Proteomes" id="UP000029264"/>
    </source>
</evidence>
<dbReference type="EMBL" id="JPEO01000002">
    <property type="protein sequence ID" value="KFZ38760.1"/>
    <property type="molecule type" value="Genomic_DNA"/>
</dbReference>
<dbReference type="PANTHER" id="PTHR33337:SF40">
    <property type="entry name" value="CENP-V_GFA DOMAIN-CONTAINING PROTEIN-RELATED"/>
    <property type="match status" value="1"/>
</dbReference>
<dbReference type="OrthoDB" id="4188830at2"/>
<evidence type="ECO:0000256" key="4">
    <source>
        <dbReference type="ARBA" id="ARBA00023239"/>
    </source>
</evidence>
<evidence type="ECO:0000259" key="5">
    <source>
        <dbReference type="PROSITE" id="PS51891"/>
    </source>
</evidence>
<sequence>MTRLLTGSCCCGSVSFSVQDDFRRFYFCYCEQCRKLTGSAHAANLFTAPDNITWLSGEEKLKRYDHPTRAFTKVFCSECGSGMPFVIKNGQYLIVPAGSLHDEPSKTVDAQIFCEEQTSWHKTGIAAPKRNGFGK</sequence>
<dbReference type="PANTHER" id="PTHR33337">
    <property type="entry name" value="GFA DOMAIN-CONTAINING PROTEIN"/>
    <property type="match status" value="1"/>
</dbReference>
<keyword evidence="4" id="KW-0456">Lyase</keyword>
<accession>A0A094JFN2</accession>
<keyword evidence="2" id="KW-0479">Metal-binding</keyword>
<keyword evidence="7" id="KW-1185">Reference proteome</keyword>
<dbReference type="InterPro" id="IPR006913">
    <property type="entry name" value="CENP-V/GFA"/>
</dbReference>
<keyword evidence="3" id="KW-0862">Zinc</keyword>
<dbReference type="PROSITE" id="PS51891">
    <property type="entry name" value="CENP_V_GFA"/>
    <property type="match status" value="1"/>
</dbReference>